<gene>
    <name evidence="2" type="ORF">PG996_011892</name>
</gene>
<feature type="transmembrane region" description="Helical" evidence="1">
    <location>
        <begin position="36"/>
        <end position="57"/>
    </location>
</feature>
<reference evidence="2 3" key="1">
    <citation type="submission" date="2023-01" db="EMBL/GenBank/DDBJ databases">
        <title>Analysis of 21 Apiospora genomes using comparative genomics revels a genus with tremendous synthesis potential of carbohydrate active enzymes and secondary metabolites.</title>
        <authorList>
            <person name="Sorensen T."/>
        </authorList>
    </citation>
    <scope>NUCLEOTIDE SEQUENCE [LARGE SCALE GENOMIC DNA]</scope>
    <source>
        <strain evidence="2 3">CBS 83171</strain>
    </source>
</reference>
<comment type="caution">
    <text evidence="2">The sequence shown here is derived from an EMBL/GenBank/DDBJ whole genome shotgun (WGS) entry which is preliminary data.</text>
</comment>
<proteinExistence type="predicted"/>
<evidence type="ECO:0000313" key="2">
    <source>
        <dbReference type="EMBL" id="KAK8057955.1"/>
    </source>
</evidence>
<keyword evidence="3" id="KW-1185">Reference proteome</keyword>
<keyword evidence="1" id="KW-0472">Membrane</keyword>
<sequence>MSHLSRFGSLCAQVSNLLRGPGFVRLACYTSLGVGAAAFVAALVAALVAVIVVAHALNNVVLNVPQPPACIGGYKQMSVDISAHYKGWDLNDSSEIASMPLTHSVIYTQEAGAAVVAASTGNTTTDNRVGLPPIQVPLRLDLAQVLATNLVVFYVNIRCSAGPITLSRRNHYYIRDGVRWNNVGWRPLVLDPLSRGSAAYNKWILGR</sequence>
<keyword evidence="1" id="KW-0812">Transmembrane</keyword>
<dbReference type="Proteomes" id="UP001446871">
    <property type="component" value="Unassembled WGS sequence"/>
</dbReference>
<evidence type="ECO:0000313" key="3">
    <source>
        <dbReference type="Proteomes" id="UP001446871"/>
    </source>
</evidence>
<accession>A0ABR1UGC2</accession>
<organism evidence="2 3">
    <name type="scientific">Apiospora saccharicola</name>
    <dbReference type="NCBI Taxonomy" id="335842"/>
    <lineage>
        <taxon>Eukaryota</taxon>
        <taxon>Fungi</taxon>
        <taxon>Dikarya</taxon>
        <taxon>Ascomycota</taxon>
        <taxon>Pezizomycotina</taxon>
        <taxon>Sordariomycetes</taxon>
        <taxon>Xylariomycetidae</taxon>
        <taxon>Amphisphaeriales</taxon>
        <taxon>Apiosporaceae</taxon>
        <taxon>Apiospora</taxon>
    </lineage>
</organism>
<evidence type="ECO:0000256" key="1">
    <source>
        <dbReference type="SAM" id="Phobius"/>
    </source>
</evidence>
<keyword evidence="1" id="KW-1133">Transmembrane helix</keyword>
<dbReference type="EMBL" id="JAQQWM010000007">
    <property type="protein sequence ID" value="KAK8057955.1"/>
    <property type="molecule type" value="Genomic_DNA"/>
</dbReference>
<protein>
    <submittedName>
        <fullName evidence="2">Uncharacterized protein</fullName>
    </submittedName>
</protein>
<name>A0ABR1UGC2_9PEZI</name>